<reference evidence="1" key="1">
    <citation type="submission" date="2017-09" db="EMBL/GenBank/DDBJ databases">
        <title>Contemporary evolution of a Lepidopteran species, Heliothis virescens, in response to modern agricultural practices.</title>
        <authorList>
            <person name="Fritz M.L."/>
            <person name="Deyonke A.M."/>
            <person name="Papanicolaou A."/>
            <person name="Micinski S."/>
            <person name="Westbrook J."/>
            <person name="Gould F."/>
        </authorList>
    </citation>
    <scope>NUCLEOTIDE SEQUENCE [LARGE SCALE GENOMIC DNA]</scope>
    <source>
        <strain evidence="1">HvINT-</strain>
        <tissue evidence="1">Whole body</tissue>
    </source>
</reference>
<sequence length="426" mass="49977">MEDPVAGGAILPFIPKSDPEKLNIIRRVAKKLSKDERPGLRPRVFELTGLTPNVTNTLATLSSESEIHVKIMQVDRSAVYNRLVHFYLEEKVMPSTYELFLSLEDQIPKYMDIGEFRKYLLKNGFMWKQISKGYFVVTEKPEVIFERFCYLKHIQSYRNEKRPIYFIEESVFDSKGTFLTFEKSVEESKRRANEPLVRMLYAVSENGLQFQEYVKKFNEHFFMMWIKKALVKSLPEPSVIVLNNYQQHCEEIVKAPNIYSKKKEICDWLDYFNVPYDDKMAKHLLYELVENYTDVNQKCYAVDNLLKSLGHTVLRIPDCIKKLTPAAFFIEKLRNNLPNLVTQRRSEKDKTPGVQVMIDIIVHTLSQDTEEYDRFFESIANEEKLIQQMDEAVDAEMDDLERMMQMCPPNYTAYDSDLPSDDSDSD</sequence>
<organism evidence="1">
    <name type="scientific">Heliothis virescens</name>
    <name type="common">Tobacco budworm moth</name>
    <dbReference type="NCBI Taxonomy" id="7102"/>
    <lineage>
        <taxon>Eukaryota</taxon>
        <taxon>Metazoa</taxon>
        <taxon>Ecdysozoa</taxon>
        <taxon>Arthropoda</taxon>
        <taxon>Hexapoda</taxon>
        <taxon>Insecta</taxon>
        <taxon>Pterygota</taxon>
        <taxon>Neoptera</taxon>
        <taxon>Endopterygota</taxon>
        <taxon>Lepidoptera</taxon>
        <taxon>Glossata</taxon>
        <taxon>Ditrysia</taxon>
        <taxon>Noctuoidea</taxon>
        <taxon>Noctuidae</taxon>
        <taxon>Heliothinae</taxon>
        <taxon>Heliothis</taxon>
    </lineage>
</organism>
<gene>
    <name evidence="1" type="ORF">B5V51_5604</name>
</gene>
<dbReference type="PANTHER" id="PTHR33939">
    <property type="entry name" value="PROTEIN CBG22215"/>
    <property type="match status" value="1"/>
</dbReference>
<accession>A0A2A4J9G4</accession>
<dbReference type="AlphaFoldDB" id="A0A2A4J9G4"/>
<evidence type="ECO:0000313" key="1">
    <source>
        <dbReference type="EMBL" id="PCG68100.1"/>
    </source>
</evidence>
<name>A0A2A4J9G4_HELVI</name>
<protein>
    <submittedName>
        <fullName evidence="1">Uncharacterized protein</fullName>
    </submittedName>
</protein>
<dbReference type="PANTHER" id="PTHR33939:SF1">
    <property type="entry name" value="DUF4371 DOMAIN-CONTAINING PROTEIN"/>
    <property type="match status" value="1"/>
</dbReference>
<proteinExistence type="predicted"/>
<comment type="caution">
    <text evidence="1">The sequence shown here is derived from an EMBL/GenBank/DDBJ whole genome shotgun (WGS) entry which is preliminary data.</text>
</comment>
<dbReference type="EMBL" id="NWSH01002512">
    <property type="protein sequence ID" value="PCG68100.1"/>
    <property type="molecule type" value="Genomic_DNA"/>
</dbReference>